<name>A0A2Z5HEY1_9CAUD</name>
<feature type="region of interest" description="Disordered" evidence="1">
    <location>
        <begin position="58"/>
        <end position="82"/>
    </location>
</feature>
<protein>
    <submittedName>
        <fullName evidence="2">Uncharacterized protein</fullName>
    </submittedName>
</protein>
<proteinExistence type="predicted"/>
<dbReference type="EMBL" id="MH399789">
    <property type="protein sequence ID" value="AXC38689.1"/>
    <property type="molecule type" value="Genomic_DNA"/>
</dbReference>
<dbReference type="KEGG" id="vg:79993712"/>
<sequence length="82" mass="9233">MGNVDQLHRFHKIRCCGQKVPHKPHMFYQDPGLYMGSAVYKCTGWQCVPTTHIHEEVNEHGGSGAMGTPTKSTGEDEEWVHP</sequence>
<accession>A0A2Z5HEY1</accession>
<evidence type="ECO:0000313" key="2">
    <source>
        <dbReference type="EMBL" id="AXC38689.1"/>
    </source>
</evidence>
<organism evidence="2 3">
    <name type="scientific">Arthrobacter phage Tatanka</name>
    <dbReference type="NCBI Taxonomy" id="2250368"/>
    <lineage>
        <taxon>Viruses</taxon>
        <taxon>Duplodnaviria</taxon>
        <taxon>Heunggongvirae</taxon>
        <taxon>Uroviricota</taxon>
        <taxon>Caudoviricetes</taxon>
        <taxon>Gordonvirus</taxon>
        <taxon>Gordonvirus tatanka</taxon>
    </lineage>
</organism>
<dbReference type="RefSeq" id="YP_010750341.1">
    <property type="nucleotide sequence ID" value="NC_073332.1"/>
</dbReference>
<dbReference type="GeneID" id="79993712"/>
<dbReference type="Proteomes" id="UP000252994">
    <property type="component" value="Segment"/>
</dbReference>
<evidence type="ECO:0000313" key="3">
    <source>
        <dbReference type="Proteomes" id="UP000252994"/>
    </source>
</evidence>
<gene>
    <name evidence="2" type="primary">65</name>
    <name evidence="2" type="ORF">SEA_TATANKA_65</name>
</gene>
<reference evidence="2 3" key="1">
    <citation type="submission" date="2018-05" db="EMBL/GenBank/DDBJ databases">
        <authorList>
            <person name="Bachelani S.F."/>
            <person name="Bookler A."/>
            <person name="Buetow B.S."/>
            <person name="Carlson C.A."/>
            <person name="Carlson K.H."/>
            <person name="Clemmensen B.D."/>
            <person name="Dailey E.M."/>
            <person name="DeWindt D.C.-M."/>
            <person name="Doucette K.N."/>
            <person name="Duclos J.A."/>
            <person name="Edstrom A.R."/>
            <person name="Flandrick S."/>
            <person name="Furey R.B."/>
            <person name="Gelatt T.A."/>
            <person name="Glynn C."/>
            <person name="Hansen B.R."/>
            <person name="Hass A.M."/>
            <person name="Hensley D.H."/>
            <person name="Hoffstatter E.W."/>
            <person name="Jacob S.K.L."/>
            <person name="Jones K."/>
            <person name="Lisowski P.J."/>
            <person name="Luttrell D.P."/>
            <person name="Paulus B.K."/>
            <person name="Pliszka M.A."/>
            <person name="Preder H."/>
            <person name="Pugh C.O."/>
            <person name="Ricchio J.M."/>
            <person name="Ruesch E.P."/>
            <person name="Seif K.S."/>
            <person name="Servin-Meza L.A."/>
            <person name="Solberg C.E."/>
            <person name="Timm P.H."/>
            <person name="Wang S.P."/>
            <person name="Weinberg M."/>
            <person name="Wright R.S."/>
            <person name="Zobrist M.A."/>
            <person name="Bonilla J.A."/>
            <person name="Klyczek K."/>
            <person name="Garlena R.A."/>
            <person name="Russell D.A."/>
            <person name="Pope W.H."/>
            <person name="Jacobs-Sera D."/>
            <person name="Hatfull G.F."/>
        </authorList>
    </citation>
    <scope>NUCLEOTIDE SEQUENCE [LARGE SCALE GENOMIC DNA]</scope>
</reference>
<keyword evidence="3" id="KW-1185">Reference proteome</keyword>
<evidence type="ECO:0000256" key="1">
    <source>
        <dbReference type="SAM" id="MobiDB-lite"/>
    </source>
</evidence>